<sequence>MTIQAEQKLEQREREKKHHVDEDLVVGAEVADRVRRPVQAAESRSIPGARRSHCLTESLSS</sequence>
<proteinExistence type="predicted"/>
<feature type="compositionally biased region" description="Basic and acidic residues" evidence="1">
    <location>
        <begin position="7"/>
        <end position="21"/>
    </location>
</feature>
<dbReference type="EMBL" id="OIVN01001935">
    <property type="protein sequence ID" value="SPC99102.1"/>
    <property type="molecule type" value="Genomic_DNA"/>
</dbReference>
<protein>
    <submittedName>
        <fullName evidence="2">Uncharacterized protein</fullName>
    </submittedName>
</protein>
<organism evidence="2">
    <name type="scientific">Fagus sylvatica</name>
    <name type="common">Beechnut</name>
    <dbReference type="NCBI Taxonomy" id="28930"/>
    <lineage>
        <taxon>Eukaryota</taxon>
        <taxon>Viridiplantae</taxon>
        <taxon>Streptophyta</taxon>
        <taxon>Embryophyta</taxon>
        <taxon>Tracheophyta</taxon>
        <taxon>Spermatophyta</taxon>
        <taxon>Magnoliopsida</taxon>
        <taxon>eudicotyledons</taxon>
        <taxon>Gunneridae</taxon>
        <taxon>Pentapetalae</taxon>
        <taxon>rosids</taxon>
        <taxon>fabids</taxon>
        <taxon>Fagales</taxon>
        <taxon>Fagaceae</taxon>
        <taxon>Fagus</taxon>
    </lineage>
</organism>
<gene>
    <name evidence="2" type="ORF">FSB_LOCUS26984</name>
</gene>
<name>A0A2N9GHM7_FAGSY</name>
<evidence type="ECO:0000256" key="1">
    <source>
        <dbReference type="SAM" id="MobiDB-lite"/>
    </source>
</evidence>
<evidence type="ECO:0000313" key="2">
    <source>
        <dbReference type="EMBL" id="SPC99102.1"/>
    </source>
</evidence>
<dbReference type="AlphaFoldDB" id="A0A2N9GHM7"/>
<feature type="region of interest" description="Disordered" evidence="1">
    <location>
        <begin position="1"/>
        <end position="21"/>
    </location>
</feature>
<feature type="region of interest" description="Disordered" evidence="1">
    <location>
        <begin position="39"/>
        <end position="61"/>
    </location>
</feature>
<reference evidence="2" key="1">
    <citation type="submission" date="2018-02" db="EMBL/GenBank/DDBJ databases">
        <authorList>
            <person name="Cohen D.B."/>
            <person name="Kent A.D."/>
        </authorList>
    </citation>
    <scope>NUCLEOTIDE SEQUENCE</scope>
</reference>
<accession>A0A2N9GHM7</accession>